<name>A0AAV0AD96_PHAPC</name>
<keyword evidence="1" id="KW-1133">Transmembrane helix</keyword>
<dbReference type="AlphaFoldDB" id="A0AAV0AD96"/>
<evidence type="ECO:0000313" key="3">
    <source>
        <dbReference type="Proteomes" id="UP001153365"/>
    </source>
</evidence>
<proteinExistence type="predicted"/>
<organism evidence="2 3">
    <name type="scientific">Phakopsora pachyrhizi</name>
    <name type="common">Asian soybean rust disease fungus</name>
    <dbReference type="NCBI Taxonomy" id="170000"/>
    <lineage>
        <taxon>Eukaryota</taxon>
        <taxon>Fungi</taxon>
        <taxon>Dikarya</taxon>
        <taxon>Basidiomycota</taxon>
        <taxon>Pucciniomycotina</taxon>
        <taxon>Pucciniomycetes</taxon>
        <taxon>Pucciniales</taxon>
        <taxon>Phakopsoraceae</taxon>
        <taxon>Phakopsora</taxon>
    </lineage>
</organism>
<keyword evidence="3" id="KW-1185">Reference proteome</keyword>
<sequence>MSGQDILPDIRAKTLSRFRRRVLVFVPMFLTVYYIFWRGWKHLEPDLTDRLDLGSATRGSLEIFAPPKDLLQLVKKRQPAFYPHGPPLNVSAIIVLPSRDDLPKGNLQLVLLSIMRHSFVREIIIWNDDAMAAGADLRKKDLLSGLGLDVKIPGSFTPDIRIINSPGGMKEMSYHIACSLAKFNTCYFNDPNILNLNLNTLYSKFVESDSEVNLTIANQVSQDDFLAELPHEIHQSAHHLRTSIISRLSRGSFVPKQLSTRFFNQLSAASLPEPISNLYKSGISRYIAHDIQFSAWLNRQNIKLISSPESLIKIVEEDQKNTIDTNVIQFALKRLNETIQSYDPFLVPEIFPRPLPNSENNLGDEVGVVSASDDRSMLITNFDFSKDWNLLIDGDISTCWKGTLGSRKKTRYIGLNFVDHMVIQQIGLVGEFEPEDWELEFFLSDSNSWTSKHIAPVVLPSLDQESSKYVYHLAGQSIKIKKFRFMLTNKKYKQAIDDDELDEEEEEEEREFYRMHGYEDSKICGWVINNNLII</sequence>
<gene>
    <name evidence="2" type="ORF">PPACK8108_LOCUS265</name>
</gene>
<evidence type="ECO:0008006" key="4">
    <source>
        <dbReference type="Google" id="ProtNLM"/>
    </source>
</evidence>
<protein>
    <recommendedName>
        <fullName evidence="4">F5/8 type C domain-containing protein</fullName>
    </recommendedName>
</protein>
<comment type="caution">
    <text evidence="2">The sequence shown here is derived from an EMBL/GenBank/DDBJ whole genome shotgun (WGS) entry which is preliminary data.</text>
</comment>
<evidence type="ECO:0000256" key="1">
    <source>
        <dbReference type="SAM" id="Phobius"/>
    </source>
</evidence>
<reference evidence="2" key="1">
    <citation type="submission" date="2022-06" db="EMBL/GenBank/DDBJ databases">
        <authorList>
            <consortium name="SYNGENTA / RWTH Aachen University"/>
        </authorList>
    </citation>
    <scope>NUCLEOTIDE SEQUENCE</scope>
</reference>
<dbReference type="EMBL" id="CALTRL010000015">
    <property type="protein sequence ID" value="CAH7665965.1"/>
    <property type="molecule type" value="Genomic_DNA"/>
</dbReference>
<keyword evidence="1" id="KW-0812">Transmembrane</keyword>
<accession>A0AAV0AD96</accession>
<keyword evidence="1" id="KW-0472">Membrane</keyword>
<feature type="transmembrane region" description="Helical" evidence="1">
    <location>
        <begin position="21"/>
        <end position="40"/>
    </location>
</feature>
<evidence type="ECO:0000313" key="2">
    <source>
        <dbReference type="EMBL" id="CAH7665965.1"/>
    </source>
</evidence>
<dbReference type="Proteomes" id="UP001153365">
    <property type="component" value="Unassembled WGS sequence"/>
</dbReference>